<evidence type="ECO:0000313" key="1">
    <source>
        <dbReference type="EMBL" id="MFD1767980.1"/>
    </source>
</evidence>
<organism evidence="1 2">
    <name type="scientific">Sphingorhabdus buctiana</name>
    <dbReference type="NCBI Taxonomy" id="1508805"/>
    <lineage>
        <taxon>Bacteria</taxon>
        <taxon>Pseudomonadati</taxon>
        <taxon>Pseudomonadota</taxon>
        <taxon>Alphaproteobacteria</taxon>
        <taxon>Sphingomonadales</taxon>
        <taxon>Sphingomonadaceae</taxon>
        <taxon>Sphingorhabdus</taxon>
    </lineage>
</organism>
<name>A0ABW4MHX8_9SPHN</name>
<keyword evidence="2" id="KW-1185">Reference proteome</keyword>
<dbReference type="RefSeq" id="WP_381516086.1">
    <property type="nucleotide sequence ID" value="NZ_JBHUEL010000011.1"/>
</dbReference>
<dbReference type="EMBL" id="JBHUEL010000011">
    <property type="protein sequence ID" value="MFD1767980.1"/>
    <property type="molecule type" value="Genomic_DNA"/>
</dbReference>
<gene>
    <name evidence="1" type="ORF">ACFSAG_14125</name>
</gene>
<accession>A0ABW4MHX8</accession>
<comment type="caution">
    <text evidence="1">The sequence shown here is derived from an EMBL/GenBank/DDBJ whole genome shotgun (WGS) entry which is preliminary data.</text>
</comment>
<proteinExistence type="predicted"/>
<evidence type="ECO:0000313" key="2">
    <source>
        <dbReference type="Proteomes" id="UP001597215"/>
    </source>
</evidence>
<dbReference type="Proteomes" id="UP001597215">
    <property type="component" value="Unassembled WGS sequence"/>
</dbReference>
<reference evidence="2" key="1">
    <citation type="journal article" date="2019" name="Int. J. Syst. Evol. Microbiol.">
        <title>The Global Catalogue of Microorganisms (GCM) 10K type strain sequencing project: providing services to taxonomists for standard genome sequencing and annotation.</title>
        <authorList>
            <consortium name="The Broad Institute Genomics Platform"/>
            <consortium name="The Broad Institute Genome Sequencing Center for Infectious Disease"/>
            <person name="Wu L."/>
            <person name="Ma J."/>
        </authorList>
    </citation>
    <scope>NUCLEOTIDE SEQUENCE [LARGE SCALE GENOMIC DNA]</scope>
    <source>
        <strain evidence="2">CGMCC 1.12449</strain>
    </source>
</reference>
<sequence length="168" mass="18419">METTNQPTPEQQAFAALLEAYKAERHHLMVEADTEEAGDASVQRLSRIEAEMWKTAAPDLMAVLVKFEIANDDTELPPPEATASILADLRRLSGATVSPIFQPDLWLHEWETQGGSYLVRDGEALVCGDPTNSRHRSLTRRMEAANGGAAVKAMVRQCCKGLEAEVEA</sequence>
<protein>
    <submittedName>
        <fullName evidence="1">Uncharacterized protein</fullName>
    </submittedName>
</protein>